<feature type="non-terminal residue" evidence="10">
    <location>
        <position position="1"/>
    </location>
</feature>
<dbReference type="PANTHER" id="PTHR43675:SF8">
    <property type="entry name" value="ARSENITE METHYLTRANSFERASE"/>
    <property type="match status" value="1"/>
</dbReference>
<evidence type="ECO:0000259" key="9">
    <source>
        <dbReference type="Pfam" id="PF13847"/>
    </source>
</evidence>
<comment type="catalytic activity">
    <reaction evidence="8">
        <text>arsenic triglutathione + 3 [thioredoxin]-dithiol + 3 S-adenosyl-L-methionine = trimethylarsine + 3 [thioredoxin]-disulfide + 3 glutathione + 3 S-adenosyl-L-homocysteine + 3 H(+)</text>
        <dbReference type="Rhea" id="RHEA:69432"/>
        <dbReference type="Rhea" id="RHEA-COMP:10698"/>
        <dbReference type="Rhea" id="RHEA-COMP:10700"/>
        <dbReference type="ChEBI" id="CHEBI:15378"/>
        <dbReference type="ChEBI" id="CHEBI:27130"/>
        <dbReference type="ChEBI" id="CHEBI:29950"/>
        <dbReference type="ChEBI" id="CHEBI:50058"/>
        <dbReference type="ChEBI" id="CHEBI:57856"/>
        <dbReference type="ChEBI" id="CHEBI:57925"/>
        <dbReference type="ChEBI" id="CHEBI:59789"/>
        <dbReference type="ChEBI" id="CHEBI:183640"/>
        <dbReference type="EC" id="2.1.1.137"/>
    </reaction>
</comment>
<keyword evidence="1" id="KW-0808">Transferase</keyword>
<proteinExistence type="inferred from homology"/>
<comment type="similarity">
    <text evidence="3">Belongs to the methyltransferase superfamily. Arsenite methyltransferase family.</text>
</comment>
<name>X1H3R4_9ZZZZ</name>
<organism evidence="10">
    <name type="scientific">marine sediment metagenome</name>
    <dbReference type="NCBI Taxonomy" id="412755"/>
    <lineage>
        <taxon>unclassified sequences</taxon>
        <taxon>metagenomes</taxon>
        <taxon>ecological metagenomes</taxon>
    </lineage>
</organism>
<dbReference type="AlphaFoldDB" id="X1H3R4"/>
<dbReference type="EC" id="2.1.1.137" evidence="4"/>
<dbReference type="Pfam" id="PF13847">
    <property type="entry name" value="Methyltransf_31"/>
    <property type="match status" value="1"/>
</dbReference>
<evidence type="ECO:0000256" key="3">
    <source>
        <dbReference type="ARBA" id="ARBA00034487"/>
    </source>
</evidence>
<evidence type="ECO:0000256" key="8">
    <source>
        <dbReference type="ARBA" id="ARBA00048428"/>
    </source>
</evidence>
<accession>X1H3R4</accession>
<dbReference type="CDD" id="cd02440">
    <property type="entry name" value="AdoMet_MTases"/>
    <property type="match status" value="1"/>
</dbReference>
<dbReference type="Gene3D" id="3.40.50.150">
    <property type="entry name" value="Vaccinia Virus protein VP39"/>
    <property type="match status" value="1"/>
</dbReference>
<gene>
    <name evidence="10" type="ORF">S03H2_26528</name>
</gene>
<evidence type="ECO:0000256" key="1">
    <source>
        <dbReference type="ARBA" id="ARBA00022679"/>
    </source>
</evidence>
<comment type="catalytic activity">
    <reaction evidence="7">
        <text>arsenic triglutathione + 2 [thioredoxin]-dithiol + 2 S-adenosyl-L-methionine + H2O = dimethylarsinous acid + 2 [thioredoxin]-disulfide + 3 glutathione + 2 S-adenosyl-L-homocysteine + 2 H(+)</text>
        <dbReference type="Rhea" id="RHEA:69464"/>
        <dbReference type="Rhea" id="RHEA-COMP:10698"/>
        <dbReference type="Rhea" id="RHEA-COMP:10700"/>
        <dbReference type="ChEBI" id="CHEBI:15377"/>
        <dbReference type="ChEBI" id="CHEBI:15378"/>
        <dbReference type="ChEBI" id="CHEBI:23808"/>
        <dbReference type="ChEBI" id="CHEBI:29950"/>
        <dbReference type="ChEBI" id="CHEBI:50058"/>
        <dbReference type="ChEBI" id="CHEBI:57856"/>
        <dbReference type="ChEBI" id="CHEBI:57925"/>
        <dbReference type="ChEBI" id="CHEBI:59789"/>
        <dbReference type="ChEBI" id="CHEBI:183640"/>
        <dbReference type="EC" id="2.1.1.137"/>
    </reaction>
</comment>
<evidence type="ECO:0000256" key="7">
    <source>
        <dbReference type="ARBA" id="ARBA00047943"/>
    </source>
</evidence>
<dbReference type="InterPro" id="IPR029063">
    <property type="entry name" value="SAM-dependent_MTases_sf"/>
</dbReference>
<dbReference type="InterPro" id="IPR025714">
    <property type="entry name" value="Methyltranfer_dom"/>
</dbReference>
<dbReference type="InterPro" id="IPR026669">
    <property type="entry name" value="Arsenite_MeTrfase-like"/>
</dbReference>
<feature type="non-terminal residue" evidence="10">
    <location>
        <position position="101"/>
    </location>
</feature>
<evidence type="ECO:0000256" key="5">
    <source>
        <dbReference type="ARBA" id="ARBA00034545"/>
    </source>
</evidence>
<protein>
    <recommendedName>
        <fullName evidence="5">Arsenite methyltransferase</fullName>
        <ecNumber evidence="4">2.1.1.137</ecNumber>
    </recommendedName>
</protein>
<dbReference type="GO" id="GO:0030791">
    <property type="term" value="F:arsenite methyltransferase activity"/>
    <property type="evidence" value="ECO:0007669"/>
    <property type="project" value="UniProtKB-EC"/>
</dbReference>
<dbReference type="PANTHER" id="PTHR43675">
    <property type="entry name" value="ARSENITE METHYLTRANSFERASE"/>
    <property type="match status" value="1"/>
</dbReference>
<evidence type="ECO:0000256" key="4">
    <source>
        <dbReference type="ARBA" id="ARBA00034521"/>
    </source>
</evidence>
<evidence type="ECO:0000313" key="10">
    <source>
        <dbReference type="EMBL" id="GAH51745.1"/>
    </source>
</evidence>
<keyword evidence="2" id="KW-0949">S-adenosyl-L-methionine</keyword>
<dbReference type="EMBL" id="BARU01015426">
    <property type="protein sequence ID" value="GAH51745.1"/>
    <property type="molecule type" value="Genomic_DNA"/>
</dbReference>
<evidence type="ECO:0000256" key="2">
    <source>
        <dbReference type="ARBA" id="ARBA00022691"/>
    </source>
</evidence>
<reference evidence="10" key="1">
    <citation type="journal article" date="2014" name="Front. Microbiol.">
        <title>High frequency of phylogenetically diverse reductive dehalogenase-homologous genes in deep subseafloor sedimentary metagenomes.</title>
        <authorList>
            <person name="Kawai M."/>
            <person name="Futagami T."/>
            <person name="Toyoda A."/>
            <person name="Takaki Y."/>
            <person name="Nishi S."/>
            <person name="Hori S."/>
            <person name="Arai W."/>
            <person name="Tsubouchi T."/>
            <person name="Morono Y."/>
            <person name="Uchiyama I."/>
            <person name="Ito T."/>
            <person name="Fujiyama A."/>
            <person name="Inagaki F."/>
            <person name="Takami H."/>
        </authorList>
    </citation>
    <scope>NUCLEOTIDE SEQUENCE</scope>
    <source>
        <strain evidence="10">Expedition CK06-06</strain>
    </source>
</reference>
<sequence length="101" mass="10528">PDAAELPDDVTNLSLGCGDPVTLASLQPGETVLDLGSGGGIDCFLAAQRVGETGHIIGIDMTAQMIEKARANKAKMGIKNVEFRLGEIEHLPVADDTVDVI</sequence>
<evidence type="ECO:0000256" key="6">
    <source>
        <dbReference type="ARBA" id="ARBA00047941"/>
    </source>
</evidence>
<feature type="domain" description="Methyltransferase" evidence="9">
    <location>
        <begin position="27"/>
        <end position="101"/>
    </location>
</feature>
<comment type="catalytic activity">
    <reaction evidence="6">
        <text>arsenic triglutathione + [thioredoxin]-dithiol + S-adenosyl-L-methionine + 2 H2O = methylarsonous acid + [thioredoxin]-disulfide + 3 glutathione + S-adenosyl-L-homocysteine + H(+)</text>
        <dbReference type="Rhea" id="RHEA:69460"/>
        <dbReference type="Rhea" id="RHEA-COMP:10698"/>
        <dbReference type="Rhea" id="RHEA-COMP:10700"/>
        <dbReference type="ChEBI" id="CHEBI:15377"/>
        <dbReference type="ChEBI" id="CHEBI:15378"/>
        <dbReference type="ChEBI" id="CHEBI:17826"/>
        <dbReference type="ChEBI" id="CHEBI:29950"/>
        <dbReference type="ChEBI" id="CHEBI:50058"/>
        <dbReference type="ChEBI" id="CHEBI:57856"/>
        <dbReference type="ChEBI" id="CHEBI:57925"/>
        <dbReference type="ChEBI" id="CHEBI:59789"/>
        <dbReference type="ChEBI" id="CHEBI:183640"/>
        <dbReference type="EC" id="2.1.1.137"/>
    </reaction>
</comment>
<comment type="caution">
    <text evidence="10">The sequence shown here is derived from an EMBL/GenBank/DDBJ whole genome shotgun (WGS) entry which is preliminary data.</text>
</comment>
<dbReference type="SUPFAM" id="SSF53335">
    <property type="entry name" value="S-adenosyl-L-methionine-dependent methyltransferases"/>
    <property type="match status" value="1"/>
</dbReference>